<feature type="region of interest" description="Disordered" evidence="1">
    <location>
        <begin position="173"/>
        <end position="204"/>
    </location>
</feature>
<dbReference type="Gene3D" id="3.90.1140.10">
    <property type="entry name" value="Cyclic phosphodiesterase"/>
    <property type="match status" value="1"/>
</dbReference>
<gene>
    <name evidence="2" type="ORF">RM445_20845</name>
</gene>
<sequence>MADAEPSGPEPAPLILSAVLDAPVQQRLDALRRAHFPPERNHLDAHVTLFHHLPGAECDAVEKAVEAMVRGRSAPTVDVTGVRSLGRGVAVSLASPELAAIRTELARGWAPWLTPQDRAKRDLHATVQNKVTPADARRLHGELAATFVPERTRAVALALWRYRGGPWEPVARFPFAGEEREPAEGSASETSGSPHGASGTDPGS</sequence>
<dbReference type="GO" id="GO:0016874">
    <property type="term" value="F:ligase activity"/>
    <property type="evidence" value="ECO:0007669"/>
    <property type="project" value="UniProtKB-KW"/>
</dbReference>
<reference evidence="3" key="1">
    <citation type="submission" date="2023-07" db="EMBL/GenBank/DDBJ databases">
        <title>30 novel species of actinomycetes from the DSMZ collection.</title>
        <authorList>
            <person name="Nouioui I."/>
        </authorList>
    </citation>
    <scope>NUCLEOTIDE SEQUENCE [LARGE SCALE GENOMIC DNA]</scope>
    <source>
        <strain evidence="3">DSM 45834</strain>
    </source>
</reference>
<keyword evidence="3" id="KW-1185">Reference proteome</keyword>
<dbReference type="Pfam" id="PF13563">
    <property type="entry name" value="2_5_RNA_ligase2"/>
    <property type="match status" value="1"/>
</dbReference>
<dbReference type="EMBL" id="JAVREJ010000015">
    <property type="protein sequence ID" value="MDT0351980.1"/>
    <property type="molecule type" value="Genomic_DNA"/>
</dbReference>
<proteinExistence type="predicted"/>
<dbReference type="SUPFAM" id="SSF55144">
    <property type="entry name" value="LigT-like"/>
    <property type="match status" value="1"/>
</dbReference>
<dbReference type="RefSeq" id="WP_311558479.1">
    <property type="nucleotide sequence ID" value="NZ_JAVREJ010000015.1"/>
</dbReference>
<name>A0ABU2NDF3_9PSEU</name>
<accession>A0ABU2NDF3</accession>
<evidence type="ECO:0000313" key="3">
    <source>
        <dbReference type="Proteomes" id="UP001183202"/>
    </source>
</evidence>
<evidence type="ECO:0000256" key="1">
    <source>
        <dbReference type="SAM" id="MobiDB-lite"/>
    </source>
</evidence>
<protein>
    <submittedName>
        <fullName evidence="2">2'-5' RNA ligase family protein</fullName>
    </submittedName>
</protein>
<keyword evidence="2" id="KW-0436">Ligase</keyword>
<comment type="caution">
    <text evidence="2">The sequence shown here is derived from an EMBL/GenBank/DDBJ whole genome shotgun (WGS) entry which is preliminary data.</text>
</comment>
<dbReference type="Proteomes" id="UP001183202">
    <property type="component" value="Unassembled WGS sequence"/>
</dbReference>
<organism evidence="2 3">
    <name type="scientific">Pseudonocardia charpentierae</name>
    <dbReference type="NCBI Taxonomy" id="3075545"/>
    <lineage>
        <taxon>Bacteria</taxon>
        <taxon>Bacillati</taxon>
        <taxon>Actinomycetota</taxon>
        <taxon>Actinomycetes</taxon>
        <taxon>Pseudonocardiales</taxon>
        <taxon>Pseudonocardiaceae</taxon>
        <taxon>Pseudonocardia</taxon>
    </lineage>
</organism>
<evidence type="ECO:0000313" key="2">
    <source>
        <dbReference type="EMBL" id="MDT0351980.1"/>
    </source>
</evidence>
<dbReference type="InterPro" id="IPR009097">
    <property type="entry name" value="Cyclic_Pdiesterase"/>
</dbReference>